<evidence type="ECO:0000256" key="1">
    <source>
        <dbReference type="SAM" id="Phobius"/>
    </source>
</evidence>
<dbReference type="GO" id="GO:0016491">
    <property type="term" value="F:oxidoreductase activity"/>
    <property type="evidence" value="ECO:0007669"/>
    <property type="project" value="InterPro"/>
</dbReference>
<keyword evidence="4" id="KW-1185">Reference proteome</keyword>
<dbReference type="Pfam" id="PF04116">
    <property type="entry name" value="FA_hydroxylase"/>
    <property type="match status" value="1"/>
</dbReference>
<feature type="transmembrane region" description="Helical" evidence="1">
    <location>
        <begin position="84"/>
        <end position="107"/>
    </location>
</feature>
<evidence type="ECO:0000313" key="3">
    <source>
        <dbReference type="EMBL" id="GMI08895.1"/>
    </source>
</evidence>
<reference evidence="3" key="1">
    <citation type="submission" date="2022-07" db="EMBL/GenBank/DDBJ databases">
        <title>Genome analysis of Parmales, a sister group of diatoms, reveals the evolutionary specialization of diatoms from phago-mixotrophs to photoautotrophs.</title>
        <authorList>
            <person name="Ban H."/>
            <person name="Sato S."/>
            <person name="Yoshikawa S."/>
            <person name="Kazumasa Y."/>
            <person name="Nakamura Y."/>
            <person name="Ichinomiya M."/>
            <person name="Saitoh K."/>
            <person name="Sato N."/>
            <person name="Blanc-Mathieu R."/>
            <person name="Endo H."/>
            <person name="Kuwata A."/>
            <person name="Ogata H."/>
        </authorList>
    </citation>
    <scope>NUCLEOTIDE SEQUENCE</scope>
</reference>
<dbReference type="InterPro" id="IPR006694">
    <property type="entry name" value="Fatty_acid_hydroxylase"/>
</dbReference>
<evidence type="ECO:0000313" key="4">
    <source>
        <dbReference type="Proteomes" id="UP001165082"/>
    </source>
</evidence>
<keyword evidence="1" id="KW-0472">Membrane</keyword>
<dbReference type="Proteomes" id="UP001165082">
    <property type="component" value="Unassembled WGS sequence"/>
</dbReference>
<dbReference type="EMBL" id="BRXZ01000287">
    <property type="protein sequence ID" value="GMI08895.1"/>
    <property type="molecule type" value="Genomic_DNA"/>
</dbReference>
<evidence type="ECO:0000259" key="2">
    <source>
        <dbReference type="Pfam" id="PF04116"/>
    </source>
</evidence>
<sequence length="424" mass="47412">MDSFNSYVVASSRILGFYTSQVVRFNEIHPDLPSGVLQANLWTSLVNKGKATVTLNAKFGDDFNKAYKELVPTLRRDLKGKLNWSFQAILAASFLIRFLWFFMILRYGFFSSIYTGLLQFAVAPLSFIVCVLRFCTNGIDCIFHYIINCAVSSALPLLPFSVPTVTLTMDLNFAVTFLAIDFLLNCLVYATSSDAFGVKRFALHVVYGTLNTKTYFLIVFAALSGLKVDVATVLITGALNLSFAKSGGRARALRALGLPAFPVLFYCEHRLGHCPGVYPHAHKQHHYLHDTTPFDAHIYGSGMNEEFFWLIAEIIPCLLSRPATLFPYFLNLETLYVSWTNKGGHTRTSEEGGHILDYDEDNFHADHHTQHSSNFGSANFPLLDFYFGTEAKRCTTVDKVLYQLVRDGGGGVGVTMTRRGVKEE</sequence>
<organism evidence="3 4">
    <name type="scientific">Triparma retinervis</name>
    <dbReference type="NCBI Taxonomy" id="2557542"/>
    <lineage>
        <taxon>Eukaryota</taxon>
        <taxon>Sar</taxon>
        <taxon>Stramenopiles</taxon>
        <taxon>Ochrophyta</taxon>
        <taxon>Bolidophyceae</taxon>
        <taxon>Parmales</taxon>
        <taxon>Triparmaceae</taxon>
        <taxon>Triparma</taxon>
    </lineage>
</organism>
<dbReference type="AlphaFoldDB" id="A0A9W7CNA7"/>
<feature type="domain" description="Fatty acid hydroxylase" evidence="2">
    <location>
        <begin position="256"/>
        <end position="389"/>
    </location>
</feature>
<dbReference type="OrthoDB" id="189966at2759"/>
<proteinExistence type="predicted"/>
<feature type="transmembrane region" description="Helical" evidence="1">
    <location>
        <begin position="113"/>
        <end position="135"/>
    </location>
</feature>
<dbReference type="GO" id="GO:0005506">
    <property type="term" value="F:iron ion binding"/>
    <property type="evidence" value="ECO:0007669"/>
    <property type="project" value="InterPro"/>
</dbReference>
<feature type="transmembrane region" description="Helical" evidence="1">
    <location>
        <begin position="142"/>
        <end position="159"/>
    </location>
</feature>
<feature type="transmembrane region" description="Helical" evidence="1">
    <location>
        <begin position="171"/>
        <end position="189"/>
    </location>
</feature>
<dbReference type="GO" id="GO:0008610">
    <property type="term" value="P:lipid biosynthetic process"/>
    <property type="evidence" value="ECO:0007669"/>
    <property type="project" value="InterPro"/>
</dbReference>
<keyword evidence="1" id="KW-0812">Transmembrane</keyword>
<accession>A0A9W7CNA7</accession>
<gene>
    <name evidence="3" type="ORF">TrRE_jg9673</name>
</gene>
<name>A0A9W7CNA7_9STRA</name>
<protein>
    <recommendedName>
        <fullName evidence="2">Fatty acid hydroxylase domain-containing protein</fullName>
    </recommendedName>
</protein>
<comment type="caution">
    <text evidence="3">The sequence shown here is derived from an EMBL/GenBank/DDBJ whole genome shotgun (WGS) entry which is preliminary data.</text>
</comment>
<keyword evidence="1" id="KW-1133">Transmembrane helix</keyword>